<name>A0A3Q0MFB5_VIBVU</name>
<gene>
    <name evidence="2" type="ordered locus">VV1_3214</name>
</gene>
<reference evidence="2 3" key="2">
    <citation type="journal article" date="2003" name="Infect. Immun.">
        <title>Characterization and pathogenic significance of Vibrio vulnificus antigens preferentially expressed in septicemic patients.</title>
        <authorList>
            <person name="Kim Y.R."/>
            <person name="Lee S.E."/>
            <person name="Kim C.M."/>
            <person name="Kim S.Y."/>
            <person name="Shin E.K."/>
            <person name="Shin D.H."/>
            <person name="Chung S.S."/>
            <person name="Choy H.E."/>
            <person name="Progulske-Fox A."/>
            <person name="Hillman J.D."/>
            <person name="Handfield M."/>
            <person name="Rhee J.H."/>
        </authorList>
    </citation>
    <scope>NUCLEOTIDE SEQUENCE [LARGE SCALE GENOMIC DNA]</scope>
    <source>
        <strain evidence="2 3">CMCP6</strain>
    </source>
</reference>
<proteinExistence type="predicted"/>
<dbReference type="Proteomes" id="UP000002275">
    <property type="component" value="Chromosome I"/>
</dbReference>
<dbReference type="EMBL" id="AE016795">
    <property type="protein sequence ID" value="ADV91929.1"/>
    <property type="molecule type" value="Genomic_DNA"/>
</dbReference>
<evidence type="ECO:0000259" key="1">
    <source>
        <dbReference type="Pfam" id="PF16889"/>
    </source>
</evidence>
<sequence>MIYSIAKKILRVNKEFKRRFFDQIMRRKLYKFELDVSNVIPPKVVFDEGLILQIIDSHDKNQIIRTADYQLEGKYYIYRYEIVDIGEEVSKYFSFDYINKYLWASDIYYRDTVLRPTESADIKVPWEFSRLHQLVVFSIAYYLTGEVKYKEAMVRHLKIFINSNPPMKGINWYYSMEVSIRLTNMILALDICSARDNEQIELIEIESYIRYSISHMMSNVEWRGGIRNNHYFVGLFGLLYASLRYSKDDDYSLLASFANKEINCELNVHILDDGGGAELSTGYHKLNIESLLYFLRVREEHKEILKCIDFIKVLKLLFKYPMCPIELKLRSDDSKVDYFIRINKAIKFFKSIATSDGEFPLIGDNDSGRIIKLYPLVSENKMSWSNFNHLLGFDNILKVDESADFITLSTLDNEVVNVELQSMSLLFNHVAKDVSYRYFPSFGLLVVKGDGLFMTIKTSCQGRIIPGHHHDDILSITLNLNGEWLYQDNGTYSYNQNRKCYLENKRNTNHNVSYVDKPDFVFFDDVFGTLNVRSEKKLFFTLIKNNSGVSLYCARDLVVENKNYYPDYYMSLI</sequence>
<organism evidence="2 3">
    <name type="scientific">Vibrio vulnificus (strain CMCP6)</name>
    <dbReference type="NCBI Taxonomy" id="216895"/>
    <lineage>
        <taxon>Bacteria</taxon>
        <taxon>Pseudomonadati</taxon>
        <taxon>Pseudomonadota</taxon>
        <taxon>Gammaproteobacteria</taxon>
        <taxon>Vibrionales</taxon>
        <taxon>Vibrionaceae</taxon>
        <taxon>Vibrio</taxon>
    </lineage>
</organism>
<dbReference type="InterPro" id="IPR031680">
    <property type="entry name" value="Hepar_II_III_N"/>
</dbReference>
<dbReference type="AlphaFoldDB" id="A0A3Q0MFB5"/>
<dbReference type="SUPFAM" id="SSF48230">
    <property type="entry name" value="Chondroitin AC/alginate lyase"/>
    <property type="match status" value="1"/>
</dbReference>
<protein>
    <recommendedName>
        <fullName evidence="1">Heparin-sulfate lyase N-terminal domain-containing protein</fullName>
    </recommendedName>
</protein>
<dbReference type="RefSeq" id="WP_011078845.1">
    <property type="nucleotide sequence ID" value="NC_004459.3"/>
</dbReference>
<dbReference type="Pfam" id="PF16889">
    <property type="entry name" value="Hepar_II_III_N"/>
    <property type="match status" value="1"/>
</dbReference>
<dbReference type="InterPro" id="IPR008929">
    <property type="entry name" value="Chondroitin_lyas"/>
</dbReference>
<feature type="domain" description="Heparin-sulfate lyase N-terminal" evidence="1">
    <location>
        <begin position="115"/>
        <end position="300"/>
    </location>
</feature>
<dbReference type="KEGG" id="vvu:VV1_3214"/>
<dbReference type="PANTHER" id="PTHR39210">
    <property type="entry name" value="HEPARIN-SULFATE LYASE"/>
    <property type="match status" value="1"/>
</dbReference>
<evidence type="ECO:0000313" key="2">
    <source>
        <dbReference type="EMBL" id="ADV91929.1"/>
    </source>
</evidence>
<reference evidence="3" key="1">
    <citation type="submission" date="2002-12" db="EMBL/GenBank/DDBJ databases">
        <title>Complete genome sequence of Vibrio vulnificus CMCP6.</title>
        <authorList>
            <person name="Rhee J.H."/>
            <person name="Kim S.Y."/>
            <person name="Chung S.S."/>
            <person name="Kim J.J."/>
            <person name="Moon Y.H."/>
            <person name="Jeong H."/>
            <person name="Choy H.E."/>
        </authorList>
    </citation>
    <scope>NUCLEOTIDE SEQUENCE [LARGE SCALE GENOMIC DNA]</scope>
    <source>
        <strain evidence="3">CMCP6</strain>
    </source>
</reference>
<dbReference type="Gene3D" id="2.70.98.70">
    <property type="match status" value="1"/>
</dbReference>
<reference evidence="2 3" key="3">
    <citation type="journal article" date="2011" name="Mol. Syst. Biol.">
        <title>Integrative genome-scale metabolic analysis of Vibrio vulnificus for drug targeting and discovery.</title>
        <authorList>
            <person name="Kim H.U."/>
            <person name="Kim S.Y."/>
            <person name="Jeong H."/>
            <person name="Kim T.Y."/>
            <person name="Kim J.J."/>
            <person name="Choy H.E."/>
            <person name="Yi K.Y."/>
            <person name="Rhee J.H."/>
            <person name="Lee S.Y."/>
        </authorList>
    </citation>
    <scope>NUCLEOTIDE SEQUENCE [LARGE SCALE GENOMIC DNA]</scope>
    <source>
        <strain evidence="2 3">CMCP6</strain>
    </source>
</reference>
<accession>A0A3Q0MFB5</accession>
<dbReference type="Gene3D" id="1.50.10.100">
    <property type="entry name" value="Chondroitin AC/alginate lyase"/>
    <property type="match status" value="1"/>
</dbReference>
<evidence type="ECO:0000313" key="3">
    <source>
        <dbReference type="Proteomes" id="UP000002275"/>
    </source>
</evidence>
<dbReference type="PANTHER" id="PTHR39210:SF1">
    <property type="entry name" value="HEPARIN-SULFATE LYASE"/>
    <property type="match status" value="1"/>
</dbReference>